<evidence type="ECO:0000256" key="3">
    <source>
        <dbReference type="ARBA" id="ARBA00022989"/>
    </source>
</evidence>
<evidence type="ECO:0000313" key="8">
    <source>
        <dbReference type="Proteomes" id="UP001304895"/>
    </source>
</evidence>
<gene>
    <name evidence="7" type="ORF">BT67DRAFT_434085</name>
</gene>
<dbReference type="PANTHER" id="PTHR15549">
    <property type="entry name" value="PAIRED IMMUNOGLOBULIN-LIKE TYPE 2 RECEPTOR"/>
    <property type="match status" value="1"/>
</dbReference>
<dbReference type="GO" id="GO:0071944">
    <property type="term" value="C:cell periphery"/>
    <property type="evidence" value="ECO:0007669"/>
    <property type="project" value="UniProtKB-ARBA"/>
</dbReference>
<evidence type="ECO:0000256" key="1">
    <source>
        <dbReference type="ARBA" id="ARBA00004167"/>
    </source>
</evidence>
<name>A0AAN6UKW5_9PEZI</name>
<evidence type="ECO:0000256" key="5">
    <source>
        <dbReference type="SAM" id="MobiDB-lite"/>
    </source>
</evidence>
<proteinExistence type="predicted"/>
<dbReference type="Proteomes" id="UP001304895">
    <property type="component" value="Unassembled WGS sequence"/>
</dbReference>
<evidence type="ECO:0000256" key="6">
    <source>
        <dbReference type="SAM" id="Phobius"/>
    </source>
</evidence>
<evidence type="ECO:0000256" key="4">
    <source>
        <dbReference type="ARBA" id="ARBA00023136"/>
    </source>
</evidence>
<comment type="subcellular location">
    <subcellularLocation>
        <location evidence="1">Membrane</location>
        <topology evidence="1">Single-pass membrane protein</topology>
    </subcellularLocation>
</comment>
<evidence type="ECO:0000256" key="2">
    <source>
        <dbReference type="ARBA" id="ARBA00022692"/>
    </source>
</evidence>
<protein>
    <submittedName>
        <fullName evidence="7">Uncharacterized protein</fullName>
    </submittedName>
</protein>
<keyword evidence="3 6" id="KW-1133">Transmembrane helix</keyword>
<feature type="compositionally biased region" description="Low complexity" evidence="5">
    <location>
        <begin position="182"/>
        <end position="201"/>
    </location>
</feature>
<keyword evidence="2 6" id="KW-0812">Transmembrane</keyword>
<organism evidence="7 8">
    <name type="scientific">Trichocladium antarcticum</name>
    <dbReference type="NCBI Taxonomy" id="1450529"/>
    <lineage>
        <taxon>Eukaryota</taxon>
        <taxon>Fungi</taxon>
        <taxon>Dikarya</taxon>
        <taxon>Ascomycota</taxon>
        <taxon>Pezizomycotina</taxon>
        <taxon>Sordariomycetes</taxon>
        <taxon>Sordariomycetidae</taxon>
        <taxon>Sordariales</taxon>
        <taxon>Chaetomiaceae</taxon>
        <taxon>Trichocladium</taxon>
    </lineage>
</organism>
<dbReference type="InterPro" id="IPR051694">
    <property type="entry name" value="Immunoregulatory_rcpt-like"/>
</dbReference>
<feature type="compositionally biased region" description="Gly residues" evidence="5">
    <location>
        <begin position="278"/>
        <end position="289"/>
    </location>
</feature>
<feature type="region of interest" description="Disordered" evidence="5">
    <location>
        <begin position="182"/>
        <end position="221"/>
    </location>
</feature>
<reference evidence="7" key="1">
    <citation type="journal article" date="2023" name="Mol. Phylogenet. Evol.">
        <title>Genome-scale phylogeny and comparative genomics of the fungal order Sordariales.</title>
        <authorList>
            <person name="Hensen N."/>
            <person name="Bonometti L."/>
            <person name="Westerberg I."/>
            <person name="Brannstrom I.O."/>
            <person name="Guillou S."/>
            <person name="Cros-Aarteil S."/>
            <person name="Calhoun S."/>
            <person name="Haridas S."/>
            <person name="Kuo A."/>
            <person name="Mondo S."/>
            <person name="Pangilinan J."/>
            <person name="Riley R."/>
            <person name="LaButti K."/>
            <person name="Andreopoulos B."/>
            <person name="Lipzen A."/>
            <person name="Chen C."/>
            <person name="Yan M."/>
            <person name="Daum C."/>
            <person name="Ng V."/>
            <person name="Clum A."/>
            <person name="Steindorff A."/>
            <person name="Ohm R.A."/>
            <person name="Martin F."/>
            <person name="Silar P."/>
            <person name="Natvig D.O."/>
            <person name="Lalanne C."/>
            <person name="Gautier V."/>
            <person name="Ament-Velasquez S.L."/>
            <person name="Kruys A."/>
            <person name="Hutchinson M.I."/>
            <person name="Powell A.J."/>
            <person name="Barry K."/>
            <person name="Miller A.N."/>
            <person name="Grigoriev I.V."/>
            <person name="Debuchy R."/>
            <person name="Gladieux P."/>
            <person name="Hiltunen Thoren M."/>
            <person name="Johannesson H."/>
        </authorList>
    </citation>
    <scope>NUCLEOTIDE SEQUENCE</scope>
    <source>
        <strain evidence="7">CBS 123565</strain>
    </source>
</reference>
<dbReference type="GO" id="GO:0016020">
    <property type="term" value="C:membrane"/>
    <property type="evidence" value="ECO:0007669"/>
    <property type="project" value="UniProtKB-SubCell"/>
</dbReference>
<feature type="transmembrane region" description="Helical" evidence="6">
    <location>
        <begin position="225"/>
        <end position="250"/>
    </location>
</feature>
<feature type="region of interest" description="Disordered" evidence="5">
    <location>
        <begin position="260"/>
        <end position="289"/>
    </location>
</feature>
<dbReference type="EMBL" id="MU853408">
    <property type="protein sequence ID" value="KAK4134635.1"/>
    <property type="molecule type" value="Genomic_DNA"/>
</dbReference>
<accession>A0AAN6UKW5</accession>
<sequence>MAFTGLDRTILGPLTTTFTPPAPCSVAIGWCRTCNVAWRGQTCAPDTVQDDTACWPATTEGAPEPSQMFFGRGFYSPGLLCPVGYSSACSATEGGKTGMKAQFLMEPGETFVGCCPTGFKCANLNGQTCIMAARSTTIQTVSCELGSSNNFGFTTLPNADVDTLNIFAPMIQLAWKSSDSLTTTESHSSTSTEPPQSSATTAHTSITPGANPPANPDTGSDPLSAGAIAGIGVAAAALFFLVLAAAIFVWRRRRHQRGALIPAGDGSSHDGSSTAYAPGGGGGGGGGGALQDLKQFQHYYAVNSASPGPVPELQGPPAVFEVPAQGHGRVEMEGAGMGPARAEMPGQGQMVAEMPTQRYR</sequence>
<reference evidence="7" key="2">
    <citation type="submission" date="2023-05" db="EMBL/GenBank/DDBJ databases">
        <authorList>
            <consortium name="Lawrence Berkeley National Laboratory"/>
            <person name="Steindorff A."/>
            <person name="Hensen N."/>
            <person name="Bonometti L."/>
            <person name="Westerberg I."/>
            <person name="Brannstrom I.O."/>
            <person name="Guillou S."/>
            <person name="Cros-Aarteil S."/>
            <person name="Calhoun S."/>
            <person name="Haridas S."/>
            <person name="Kuo A."/>
            <person name="Mondo S."/>
            <person name="Pangilinan J."/>
            <person name="Riley R."/>
            <person name="Labutti K."/>
            <person name="Andreopoulos B."/>
            <person name="Lipzen A."/>
            <person name="Chen C."/>
            <person name="Yanf M."/>
            <person name="Daum C."/>
            <person name="Ng V."/>
            <person name="Clum A."/>
            <person name="Ohm R."/>
            <person name="Martin F."/>
            <person name="Silar P."/>
            <person name="Natvig D."/>
            <person name="Lalanne C."/>
            <person name="Gautier V."/>
            <person name="Ament-Velasquez S.L."/>
            <person name="Kruys A."/>
            <person name="Hutchinson M.I."/>
            <person name="Powell A.J."/>
            <person name="Barry K."/>
            <person name="Miller A.N."/>
            <person name="Grigoriev I.V."/>
            <person name="Debuchy R."/>
            <person name="Gladieux P."/>
            <person name="Thoren M.H."/>
            <person name="Johannesson H."/>
        </authorList>
    </citation>
    <scope>NUCLEOTIDE SEQUENCE</scope>
    <source>
        <strain evidence="7">CBS 123565</strain>
    </source>
</reference>
<evidence type="ECO:0000313" key="7">
    <source>
        <dbReference type="EMBL" id="KAK4134635.1"/>
    </source>
</evidence>
<keyword evidence="4 6" id="KW-0472">Membrane</keyword>
<keyword evidence="8" id="KW-1185">Reference proteome</keyword>
<comment type="caution">
    <text evidence="7">The sequence shown here is derived from an EMBL/GenBank/DDBJ whole genome shotgun (WGS) entry which is preliminary data.</text>
</comment>
<dbReference type="AlphaFoldDB" id="A0AAN6UKW5"/>